<sequence>MAPATSDVPATLFDASKHLAYSPPTRILTMKDLHLENSPISPIAASDPFPLLSHEAVLEHRRELFSPKVIDNCLHRTLPGSAMLRGMAQRYTPFIQSFWNSPEVLKIVSNIAGVDLVPALNYEICHTNIQLGSDGLDGVRATPVVPPMATMDGMAKPEKDSADKKSGYDNAIVEWHKDSHPFVIVVMLSDARNMEGGETVLMGGDGKTLSVRAPQMGSAVVLQGRHISHVALPATNMPERITIVTSFRPRDPTLADETTNANVRCESHLTELFYQWSTYRLDTLATRTNIMATKLRKRYAENVKKSDDEAQPGMCRVETVNFDEMRSWVEEQIKYLQQTMYEMRPLDEE</sequence>
<gene>
    <name evidence="1" type="ORF">EDB81DRAFT_662879</name>
</gene>
<comment type="caution">
    <text evidence="1">The sequence shown here is derived from an EMBL/GenBank/DDBJ whole genome shotgun (WGS) entry which is preliminary data.</text>
</comment>
<name>A0A9P9DY03_9HYPO</name>
<dbReference type="Proteomes" id="UP000738349">
    <property type="component" value="Unassembled WGS sequence"/>
</dbReference>
<dbReference type="PANTHER" id="PTHR41677">
    <property type="entry name" value="YALI0B19030P"/>
    <property type="match status" value="1"/>
</dbReference>
<keyword evidence="2" id="KW-1185">Reference proteome</keyword>
<evidence type="ECO:0000313" key="1">
    <source>
        <dbReference type="EMBL" id="KAH7127328.1"/>
    </source>
</evidence>
<evidence type="ECO:0000313" key="2">
    <source>
        <dbReference type="Proteomes" id="UP000738349"/>
    </source>
</evidence>
<evidence type="ECO:0008006" key="3">
    <source>
        <dbReference type="Google" id="ProtNLM"/>
    </source>
</evidence>
<proteinExistence type="predicted"/>
<dbReference type="EMBL" id="JAGMUV010000019">
    <property type="protein sequence ID" value="KAH7127328.1"/>
    <property type="molecule type" value="Genomic_DNA"/>
</dbReference>
<dbReference type="PANTHER" id="PTHR41677:SF1">
    <property type="entry name" value="FE2OG DIOXYGENASE DOMAIN-CONTAINING PROTEIN"/>
    <property type="match status" value="1"/>
</dbReference>
<accession>A0A9P9DY03</accession>
<dbReference type="OrthoDB" id="10256055at2759"/>
<organism evidence="1 2">
    <name type="scientific">Dactylonectria macrodidyma</name>
    <dbReference type="NCBI Taxonomy" id="307937"/>
    <lineage>
        <taxon>Eukaryota</taxon>
        <taxon>Fungi</taxon>
        <taxon>Dikarya</taxon>
        <taxon>Ascomycota</taxon>
        <taxon>Pezizomycotina</taxon>
        <taxon>Sordariomycetes</taxon>
        <taxon>Hypocreomycetidae</taxon>
        <taxon>Hypocreales</taxon>
        <taxon>Nectriaceae</taxon>
        <taxon>Dactylonectria</taxon>
    </lineage>
</organism>
<protein>
    <recommendedName>
        <fullName evidence="3">Fe2OG dioxygenase domain-containing protein</fullName>
    </recommendedName>
</protein>
<dbReference type="AlphaFoldDB" id="A0A9P9DY03"/>
<reference evidence="1" key="1">
    <citation type="journal article" date="2021" name="Nat. Commun.">
        <title>Genetic determinants of endophytism in the Arabidopsis root mycobiome.</title>
        <authorList>
            <person name="Mesny F."/>
            <person name="Miyauchi S."/>
            <person name="Thiergart T."/>
            <person name="Pickel B."/>
            <person name="Atanasova L."/>
            <person name="Karlsson M."/>
            <person name="Huettel B."/>
            <person name="Barry K.W."/>
            <person name="Haridas S."/>
            <person name="Chen C."/>
            <person name="Bauer D."/>
            <person name="Andreopoulos W."/>
            <person name="Pangilinan J."/>
            <person name="LaButti K."/>
            <person name="Riley R."/>
            <person name="Lipzen A."/>
            <person name="Clum A."/>
            <person name="Drula E."/>
            <person name="Henrissat B."/>
            <person name="Kohler A."/>
            <person name="Grigoriev I.V."/>
            <person name="Martin F.M."/>
            <person name="Hacquard S."/>
        </authorList>
    </citation>
    <scope>NUCLEOTIDE SEQUENCE</scope>
    <source>
        <strain evidence="1">MPI-CAGE-AT-0147</strain>
    </source>
</reference>